<evidence type="ECO:0000256" key="6">
    <source>
        <dbReference type="ARBA" id="ARBA00022705"/>
    </source>
</evidence>
<dbReference type="PANTHER" id="PTHR30478:SF0">
    <property type="entry name" value="BETA SLIDING CLAMP"/>
    <property type="match status" value="1"/>
</dbReference>
<dbReference type="GO" id="GO:0006271">
    <property type="term" value="P:DNA strand elongation involved in DNA replication"/>
    <property type="evidence" value="ECO:0007669"/>
    <property type="project" value="TreeGrafter"/>
</dbReference>
<keyword evidence="3" id="KW-0963">Cytoplasm</keyword>
<dbReference type="InterPro" id="IPR001001">
    <property type="entry name" value="DNA_polIII_beta"/>
</dbReference>
<evidence type="ECO:0000256" key="1">
    <source>
        <dbReference type="ARBA" id="ARBA00004496"/>
    </source>
</evidence>
<dbReference type="Gene3D" id="3.70.10.10">
    <property type="match status" value="1"/>
</dbReference>
<evidence type="ECO:0000256" key="4">
    <source>
        <dbReference type="ARBA" id="ARBA00022679"/>
    </source>
</evidence>
<evidence type="ECO:0000256" key="5">
    <source>
        <dbReference type="ARBA" id="ARBA00022695"/>
    </source>
</evidence>
<dbReference type="EMBL" id="MT345684">
    <property type="protein sequence ID" value="QJI53366.1"/>
    <property type="molecule type" value="Genomic_DNA"/>
</dbReference>
<evidence type="ECO:0000313" key="10">
    <source>
        <dbReference type="Proteomes" id="UP000503037"/>
    </source>
</evidence>
<keyword evidence="6" id="KW-0235">DNA replication</keyword>
<evidence type="ECO:0000256" key="7">
    <source>
        <dbReference type="ARBA" id="ARBA00022932"/>
    </source>
</evidence>
<dbReference type="InterPro" id="IPR046938">
    <property type="entry name" value="DNA_clamp_sf"/>
</dbReference>
<dbReference type="Proteomes" id="UP000503037">
    <property type="component" value="Segment"/>
</dbReference>
<proteinExistence type="inferred from homology"/>
<dbReference type="GO" id="GO:0003677">
    <property type="term" value="F:DNA binding"/>
    <property type="evidence" value="ECO:0007669"/>
    <property type="project" value="UniProtKB-KW"/>
</dbReference>
<dbReference type="GO" id="GO:0009360">
    <property type="term" value="C:DNA polymerase III complex"/>
    <property type="evidence" value="ECO:0007669"/>
    <property type="project" value="InterPro"/>
</dbReference>
<comment type="subcellular location">
    <subcellularLocation>
        <location evidence="1">Cytoplasm</location>
    </subcellularLocation>
</comment>
<comment type="similarity">
    <text evidence="2">Belongs to the beta sliding clamp family.</text>
</comment>
<dbReference type="SUPFAM" id="SSF55979">
    <property type="entry name" value="DNA clamp"/>
    <property type="match status" value="1"/>
</dbReference>
<dbReference type="SMART" id="SM00480">
    <property type="entry name" value="POL3Bc"/>
    <property type="match status" value="1"/>
</dbReference>
<keyword evidence="5" id="KW-0548">Nucleotidyltransferase</keyword>
<evidence type="ECO:0000256" key="3">
    <source>
        <dbReference type="ARBA" id="ARBA00022490"/>
    </source>
</evidence>
<dbReference type="PANTHER" id="PTHR30478">
    <property type="entry name" value="DNA POLYMERASE III SUBUNIT BETA"/>
    <property type="match status" value="1"/>
</dbReference>
<keyword evidence="7" id="KW-0239">DNA-directed DNA polymerase</keyword>
<dbReference type="Gene3D" id="3.10.150.10">
    <property type="entry name" value="DNA Polymerase III, subunit A, domain 2"/>
    <property type="match status" value="1"/>
</dbReference>
<gene>
    <name evidence="9" type="ORF">vBAcoSR7M_44</name>
</gene>
<keyword evidence="4" id="KW-0808">Transferase</keyword>
<evidence type="ECO:0000256" key="2">
    <source>
        <dbReference type="ARBA" id="ARBA00010752"/>
    </source>
</evidence>
<accession>A0A6M3YTH0</accession>
<protein>
    <submittedName>
        <fullName evidence="9">DNA polymerase III</fullName>
    </submittedName>
</protein>
<organism evidence="9 10">
    <name type="scientific">Alteromonas phage vB_AcoS-R7M</name>
    <dbReference type="NCBI Taxonomy" id="2729541"/>
    <lineage>
        <taxon>Viruses</taxon>
        <taxon>Duplodnaviria</taxon>
        <taxon>Heunggongvirae</taxon>
        <taxon>Uroviricota</taxon>
        <taxon>Caudoviricetes</taxon>
        <taxon>Queuovirinae</taxon>
        <taxon>Amoyvirus</taxon>
        <taxon>Amoyvirus R7M</taxon>
    </lineage>
</organism>
<reference evidence="10" key="1">
    <citation type="submission" date="2020-04" db="EMBL/GenBank/DDBJ databases">
        <authorList>
            <person name="Ma R."/>
            <person name="Lai J."/>
            <person name="Yang Y."/>
            <person name="Jiao N."/>
            <person name="Zhang R."/>
        </authorList>
    </citation>
    <scope>NUCLEOTIDE SEQUENCE [LARGE SCALE GENOMIC DNA]</scope>
</reference>
<keyword evidence="10" id="KW-1185">Reference proteome</keyword>
<keyword evidence="8" id="KW-0238">DNA-binding</keyword>
<name>A0A6M3YTH0_9CAUD</name>
<dbReference type="GO" id="GO:0003887">
    <property type="term" value="F:DNA-directed DNA polymerase activity"/>
    <property type="evidence" value="ECO:0007669"/>
    <property type="project" value="UniProtKB-KW"/>
</dbReference>
<evidence type="ECO:0000313" key="9">
    <source>
        <dbReference type="EMBL" id="QJI53366.1"/>
    </source>
</evidence>
<evidence type="ECO:0000256" key="8">
    <source>
        <dbReference type="ARBA" id="ARBA00023125"/>
    </source>
</evidence>
<sequence length="320" mass="35386">MLKELKFVQGAVAKKQFIPELAHFKIEDGTIRGYNGSLALSSPIDLDIDCIPKAAPFVKAISNCKETVSMHLTTTGRLAIRSGSFKAFIDCFEADESASAHVVPEGEEIEINGDALLKALKTVQPFISTDASRPWSNGVLLRGQSAYATNNVSMVEYWMGFNIPIEINIPRNAVNEILRINEAPIAMQCTDKSISFHFPDGKWIRSNLLDLDWPDIERILSAPSNPEPLDTRIFEGLDVVKPFTDDLGRVYLNGGAVKTTLIEGEGASYEIENFTVEGVYQLHILSLLKDTATSIDWSLYPKPCIFYGDRLRGALVGMKI</sequence>